<dbReference type="SUPFAM" id="SSF48350">
    <property type="entry name" value="GTPase activation domain, GAP"/>
    <property type="match status" value="1"/>
</dbReference>
<dbReference type="InterPro" id="IPR001202">
    <property type="entry name" value="WW_dom"/>
</dbReference>
<dbReference type="SUPFAM" id="SSF51045">
    <property type="entry name" value="WW domain"/>
    <property type="match status" value="1"/>
</dbReference>
<feature type="compositionally biased region" description="Polar residues" evidence="1">
    <location>
        <begin position="283"/>
        <end position="300"/>
    </location>
</feature>
<dbReference type="OrthoDB" id="437889at2759"/>
<feature type="region of interest" description="Disordered" evidence="1">
    <location>
        <begin position="931"/>
        <end position="953"/>
    </location>
</feature>
<dbReference type="CDD" id="cd00201">
    <property type="entry name" value="WW"/>
    <property type="match status" value="1"/>
</dbReference>
<dbReference type="AlphaFoldDB" id="A0A2H3JNR9"/>
<protein>
    <recommendedName>
        <fullName evidence="7">RhoGAP-domain-containing protein</fullName>
    </recommendedName>
</protein>
<evidence type="ECO:0008006" key="7">
    <source>
        <dbReference type="Google" id="ProtNLM"/>
    </source>
</evidence>
<dbReference type="STRING" id="742152.A0A2H3JNR9"/>
<dbReference type="FunFam" id="1.10.555.10:FF:000045">
    <property type="entry name" value="RhoGAP domain containing protein"/>
    <property type="match status" value="1"/>
</dbReference>
<dbReference type="SMART" id="SM00139">
    <property type="entry name" value="MyTH4"/>
    <property type="match status" value="1"/>
</dbReference>
<dbReference type="Pfam" id="PF00397">
    <property type="entry name" value="WW"/>
    <property type="match status" value="1"/>
</dbReference>
<dbReference type="Pfam" id="PF00620">
    <property type="entry name" value="RhoGAP"/>
    <property type="match status" value="1"/>
</dbReference>
<dbReference type="Pfam" id="PF00784">
    <property type="entry name" value="MyTH4"/>
    <property type="match status" value="1"/>
</dbReference>
<dbReference type="Gene3D" id="2.20.70.10">
    <property type="match status" value="1"/>
</dbReference>
<feature type="compositionally biased region" description="Polar residues" evidence="1">
    <location>
        <begin position="223"/>
        <end position="240"/>
    </location>
</feature>
<dbReference type="PROSITE" id="PS50238">
    <property type="entry name" value="RHOGAP"/>
    <property type="match status" value="1"/>
</dbReference>
<dbReference type="OMA" id="DEMYNDC"/>
<feature type="compositionally biased region" description="Polar residues" evidence="1">
    <location>
        <begin position="196"/>
        <end position="208"/>
    </location>
</feature>
<dbReference type="SMART" id="SM00456">
    <property type="entry name" value="WW"/>
    <property type="match status" value="1"/>
</dbReference>
<dbReference type="EMBL" id="KB468146">
    <property type="protein sequence ID" value="PCH43832.1"/>
    <property type="molecule type" value="Genomic_DNA"/>
</dbReference>
<gene>
    <name evidence="5" type="ORF">WOLCODRAFT_138616</name>
</gene>
<feature type="compositionally biased region" description="Low complexity" evidence="1">
    <location>
        <begin position="400"/>
        <end position="415"/>
    </location>
</feature>
<dbReference type="InterPro" id="IPR000198">
    <property type="entry name" value="RhoGAP_dom"/>
</dbReference>
<sequence length="953" mass="104037">MSDSIGTGTPKTEPPAQLAAPDASPRSSAIKDTTQTINSIVASPTSPFSEAVVSSNGSSPTSMGGSTTNHAPSPNNEWGSKFWVTLVDPQTQVSFYGCPATGEVSWDPPIGNFLLPPNPEGEWWEMIDETSGLPYYYHTKSGETTWERPQAFVIPLGILQNTALGRRLSLRRTSQIHAASSTPATSERPSYRRSHSFVSGKSSAQHSGTEAARQRRRSHSSAVNSPSKTSSGNASPNSRKQTMHRPATSGEHKQSASNSSAGPLAYPCGHPLAPIPGSPYVSDRSSNPPTPTRKSMSATSMHELFVKAGETDGGKDVTKAKHTGRESRSSMSRSKSSGYLSYRAPQPQSLSAALEMIALSDSQSSSSASDKRASSETRHSARTPSIEHEDSRKLRINTSAVVNTATTAPATPQQNRGKKDKTSPVQSRRPTAMLSVLGSGKFTSEPSPVLVSGKMISSPVYNAEATINLGPMIDTAASTPIPVDPFRKAAHPKALINTGKHPVLPQDLSSDIQQFAESQFARKYFSTHRTGFLFKRRIPVAQMMTWQKSHLCSPLLMLHKSLHKDAIKIFKVIQHIMGDRDKDRPVAVRLTSDHGSVNGSTTSLVNGPSAAMLEEERWLLGEGITHGELRDEIYCQVLKQLTGNPNTESIFKGWQLLCVLLVTFPPSKDFETYLQSYLQQAKSHNEARIDVMAKYCIRRLANISRKGPRGKPPSTAEIETASDAAFHPSIFGESLDTVFRLQERNYPHMKVPIVLPFLADGILALGGTKTEGIFRVPGDGDAVSELKLKIDKGYYSLDSVDDPHILASLLKLWLRELCDPLVPDEMYNDCITSSRSPEACVQMVHRLPTINRRVVLFIISFLQLFLDDKIQTITKMTSPNLALVMAPNLLRCDSDSMAVVFTNAQYEQTFVHNLLLHLQCDLVDPDYIPTHGQGAASPSAASRTSQSRRRPIH</sequence>
<dbReference type="GO" id="GO:0005096">
    <property type="term" value="F:GTPase activator activity"/>
    <property type="evidence" value="ECO:0007669"/>
    <property type="project" value="TreeGrafter"/>
</dbReference>
<dbReference type="GO" id="GO:0005737">
    <property type="term" value="C:cytoplasm"/>
    <property type="evidence" value="ECO:0007669"/>
    <property type="project" value="TreeGrafter"/>
</dbReference>
<reference evidence="5 6" key="1">
    <citation type="journal article" date="2012" name="Science">
        <title>The Paleozoic origin of enzymatic lignin decomposition reconstructed from 31 fungal genomes.</title>
        <authorList>
            <person name="Floudas D."/>
            <person name="Binder M."/>
            <person name="Riley R."/>
            <person name="Barry K."/>
            <person name="Blanchette R.A."/>
            <person name="Henrissat B."/>
            <person name="Martinez A.T."/>
            <person name="Otillar R."/>
            <person name="Spatafora J.W."/>
            <person name="Yadav J.S."/>
            <person name="Aerts A."/>
            <person name="Benoit I."/>
            <person name="Boyd A."/>
            <person name="Carlson A."/>
            <person name="Copeland A."/>
            <person name="Coutinho P.M."/>
            <person name="de Vries R.P."/>
            <person name="Ferreira P."/>
            <person name="Findley K."/>
            <person name="Foster B."/>
            <person name="Gaskell J."/>
            <person name="Glotzer D."/>
            <person name="Gorecki P."/>
            <person name="Heitman J."/>
            <person name="Hesse C."/>
            <person name="Hori C."/>
            <person name="Igarashi K."/>
            <person name="Jurgens J.A."/>
            <person name="Kallen N."/>
            <person name="Kersten P."/>
            <person name="Kohler A."/>
            <person name="Kuees U."/>
            <person name="Kumar T.K.A."/>
            <person name="Kuo A."/>
            <person name="LaButti K."/>
            <person name="Larrondo L.F."/>
            <person name="Lindquist E."/>
            <person name="Ling A."/>
            <person name="Lombard V."/>
            <person name="Lucas S."/>
            <person name="Lundell T."/>
            <person name="Martin R."/>
            <person name="McLaughlin D.J."/>
            <person name="Morgenstern I."/>
            <person name="Morin E."/>
            <person name="Murat C."/>
            <person name="Nagy L.G."/>
            <person name="Nolan M."/>
            <person name="Ohm R.A."/>
            <person name="Patyshakuliyeva A."/>
            <person name="Rokas A."/>
            <person name="Ruiz-Duenas F.J."/>
            <person name="Sabat G."/>
            <person name="Salamov A."/>
            <person name="Samejima M."/>
            <person name="Schmutz J."/>
            <person name="Slot J.C."/>
            <person name="St John F."/>
            <person name="Stenlid J."/>
            <person name="Sun H."/>
            <person name="Sun S."/>
            <person name="Syed K."/>
            <person name="Tsang A."/>
            <person name="Wiebenga A."/>
            <person name="Young D."/>
            <person name="Pisabarro A."/>
            <person name="Eastwood D.C."/>
            <person name="Martin F."/>
            <person name="Cullen D."/>
            <person name="Grigoriev I.V."/>
            <person name="Hibbett D.S."/>
        </authorList>
    </citation>
    <scope>NUCLEOTIDE SEQUENCE [LARGE SCALE GENOMIC DNA]</scope>
    <source>
        <strain evidence="5 6">MD-104</strain>
    </source>
</reference>
<dbReference type="Gene3D" id="1.25.40.530">
    <property type="entry name" value="MyTH4 domain"/>
    <property type="match status" value="1"/>
</dbReference>
<feature type="region of interest" description="Disordered" evidence="1">
    <location>
        <begin position="1"/>
        <end position="75"/>
    </location>
</feature>
<dbReference type="InterPro" id="IPR008936">
    <property type="entry name" value="Rho_GTPase_activation_prot"/>
</dbReference>
<name>A0A2H3JNR9_WOLCO</name>
<evidence type="ECO:0000259" key="2">
    <source>
        <dbReference type="PROSITE" id="PS50020"/>
    </source>
</evidence>
<feature type="compositionally biased region" description="Polar residues" evidence="1">
    <location>
        <begin position="174"/>
        <end position="188"/>
    </location>
</feature>
<dbReference type="PROSITE" id="PS01159">
    <property type="entry name" value="WW_DOMAIN_1"/>
    <property type="match status" value="1"/>
</dbReference>
<feature type="region of interest" description="Disordered" evidence="1">
    <location>
        <begin position="174"/>
        <end position="344"/>
    </location>
</feature>
<dbReference type="InterPro" id="IPR036020">
    <property type="entry name" value="WW_dom_sf"/>
</dbReference>
<feature type="compositionally biased region" description="Low complexity" evidence="1">
    <location>
        <begin position="935"/>
        <end position="945"/>
    </location>
</feature>
<dbReference type="PANTHER" id="PTHR45876">
    <property type="entry name" value="FI04035P"/>
    <property type="match status" value="1"/>
</dbReference>
<dbReference type="PANTHER" id="PTHR45876:SF8">
    <property type="entry name" value="FI04035P"/>
    <property type="match status" value="1"/>
</dbReference>
<accession>A0A2H3JNR9</accession>
<proteinExistence type="predicted"/>
<feature type="compositionally biased region" description="Low complexity" evidence="1">
    <location>
        <begin position="329"/>
        <end position="343"/>
    </location>
</feature>
<feature type="region of interest" description="Disordered" evidence="1">
    <location>
        <begin position="361"/>
        <end position="431"/>
    </location>
</feature>
<dbReference type="Gene3D" id="1.10.555.10">
    <property type="entry name" value="Rho GTPase activation protein"/>
    <property type="match status" value="1"/>
</dbReference>
<feature type="compositionally biased region" description="Basic and acidic residues" evidence="1">
    <location>
        <begin position="309"/>
        <end position="328"/>
    </location>
</feature>
<dbReference type="GO" id="GO:0007165">
    <property type="term" value="P:signal transduction"/>
    <property type="evidence" value="ECO:0007669"/>
    <property type="project" value="InterPro"/>
</dbReference>
<dbReference type="SMART" id="SM00324">
    <property type="entry name" value="RhoGAP"/>
    <property type="match status" value="1"/>
</dbReference>
<evidence type="ECO:0000259" key="3">
    <source>
        <dbReference type="PROSITE" id="PS50238"/>
    </source>
</evidence>
<evidence type="ECO:0000313" key="5">
    <source>
        <dbReference type="EMBL" id="PCH43832.1"/>
    </source>
</evidence>
<feature type="domain" description="WW" evidence="2">
    <location>
        <begin position="118"/>
        <end position="151"/>
    </location>
</feature>
<evidence type="ECO:0000259" key="4">
    <source>
        <dbReference type="PROSITE" id="PS51016"/>
    </source>
</evidence>
<organism evidence="5 6">
    <name type="scientific">Wolfiporia cocos (strain MD-104)</name>
    <name type="common">Brown rot fungus</name>
    <dbReference type="NCBI Taxonomy" id="742152"/>
    <lineage>
        <taxon>Eukaryota</taxon>
        <taxon>Fungi</taxon>
        <taxon>Dikarya</taxon>
        <taxon>Basidiomycota</taxon>
        <taxon>Agaricomycotina</taxon>
        <taxon>Agaricomycetes</taxon>
        <taxon>Polyporales</taxon>
        <taxon>Phaeolaceae</taxon>
        <taxon>Wolfiporia</taxon>
    </lineage>
</organism>
<evidence type="ECO:0000256" key="1">
    <source>
        <dbReference type="SAM" id="MobiDB-lite"/>
    </source>
</evidence>
<feature type="compositionally biased region" description="Polar residues" evidence="1">
    <location>
        <begin position="25"/>
        <end position="48"/>
    </location>
</feature>
<keyword evidence="6" id="KW-1185">Reference proteome</keyword>
<feature type="compositionally biased region" description="Basic and acidic residues" evidence="1">
    <location>
        <begin position="369"/>
        <end position="393"/>
    </location>
</feature>
<feature type="domain" description="Rho-GAP" evidence="3">
    <location>
        <begin position="733"/>
        <end position="922"/>
    </location>
</feature>
<dbReference type="InterPro" id="IPR000857">
    <property type="entry name" value="MyTH4_dom"/>
</dbReference>
<feature type="domain" description="MyTH4" evidence="4">
    <location>
        <begin position="546"/>
        <end position="722"/>
    </location>
</feature>
<dbReference type="Proteomes" id="UP000218811">
    <property type="component" value="Unassembled WGS sequence"/>
</dbReference>
<dbReference type="InterPro" id="IPR038185">
    <property type="entry name" value="MyTH4_dom_sf"/>
</dbReference>
<feature type="compositionally biased region" description="Polar residues" evidence="1">
    <location>
        <begin position="1"/>
        <end position="10"/>
    </location>
</feature>
<dbReference type="PROSITE" id="PS50020">
    <property type="entry name" value="WW_DOMAIN_2"/>
    <property type="match status" value="1"/>
</dbReference>
<dbReference type="GO" id="GO:0005856">
    <property type="term" value="C:cytoskeleton"/>
    <property type="evidence" value="ECO:0007669"/>
    <property type="project" value="InterPro"/>
</dbReference>
<feature type="compositionally biased region" description="Low complexity" evidence="1">
    <location>
        <begin position="54"/>
        <end position="68"/>
    </location>
</feature>
<dbReference type="PROSITE" id="PS51016">
    <property type="entry name" value="MYTH4"/>
    <property type="match status" value="1"/>
</dbReference>
<evidence type="ECO:0000313" key="6">
    <source>
        <dbReference type="Proteomes" id="UP000218811"/>
    </source>
</evidence>